<dbReference type="EMBL" id="CACVBM020001163">
    <property type="protein sequence ID" value="CAA7036032.1"/>
    <property type="molecule type" value="Genomic_DNA"/>
</dbReference>
<dbReference type="Proteomes" id="UP000467841">
    <property type="component" value="Unassembled WGS sequence"/>
</dbReference>
<organism evidence="2 3">
    <name type="scientific">Microthlaspi erraticum</name>
    <dbReference type="NCBI Taxonomy" id="1685480"/>
    <lineage>
        <taxon>Eukaryota</taxon>
        <taxon>Viridiplantae</taxon>
        <taxon>Streptophyta</taxon>
        <taxon>Embryophyta</taxon>
        <taxon>Tracheophyta</taxon>
        <taxon>Spermatophyta</taxon>
        <taxon>Magnoliopsida</taxon>
        <taxon>eudicotyledons</taxon>
        <taxon>Gunneridae</taxon>
        <taxon>Pentapetalae</taxon>
        <taxon>rosids</taxon>
        <taxon>malvids</taxon>
        <taxon>Brassicales</taxon>
        <taxon>Brassicaceae</taxon>
        <taxon>Coluteocarpeae</taxon>
        <taxon>Microthlaspi</taxon>
    </lineage>
</organism>
<evidence type="ECO:0008006" key="4">
    <source>
        <dbReference type="Google" id="ProtNLM"/>
    </source>
</evidence>
<gene>
    <name evidence="2" type="ORF">MERR_LOCUS23267</name>
</gene>
<keyword evidence="3" id="KW-1185">Reference proteome</keyword>
<sequence length="191" mass="22522">MMENWEHQKTTNETVTEHFDKIKATMSQIMETLARMEANQRFNSVHRNNITSPSGVREVRNPNQSETGENQSLGYRKASNALENQNGMSKKIEFPIFDGSYPYSWISLAERFFRLGNYSDDERLDLLSMNFQSSVLNWFHLEIKREPFRDWLQFKRRRIARFSTTKKQSPSAVILKKDSVSEIVQELNQYV</sequence>
<proteinExistence type="predicted"/>
<feature type="region of interest" description="Disordered" evidence="1">
    <location>
        <begin position="46"/>
        <end position="75"/>
    </location>
</feature>
<dbReference type="OrthoDB" id="2013610at2759"/>
<reference evidence="2" key="1">
    <citation type="submission" date="2020-01" db="EMBL/GenBank/DDBJ databases">
        <authorList>
            <person name="Mishra B."/>
        </authorList>
    </citation>
    <scope>NUCLEOTIDE SEQUENCE [LARGE SCALE GENOMIC DNA]</scope>
</reference>
<comment type="caution">
    <text evidence="2">The sequence shown here is derived from an EMBL/GenBank/DDBJ whole genome shotgun (WGS) entry which is preliminary data.</text>
</comment>
<accession>A0A6D2J8T1</accession>
<feature type="compositionally biased region" description="Polar residues" evidence="1">
    <location>
        <begin position="61"/>
        <end position="73"/>
    </location>
</feature>
<evidence type="ECO:0000256" key="1">
    <source>
        <dbReference type="SAM" id="MobiDB-lite"/>
    </source>
</evidence>
<evidence type="ECO:0000313" key="2">
    <source>
        <dbReference type="EMBL" id="CAA7036032.1"/>
    </source>
</evidence>
<protein>
    <recommendedName>
        <fullName evidence="4">Retrotransposon gag domain-containing protein</fullName>
    </recommendedName>
</protein>
<dbReference type="AlphaFoldDB" id="A0A6D2J8T1"/>
<evidence type="ECO:0000313" key="3">
    <source>
        <dbReference type="Proteomes" id="UP000467841"/>
    </source>
</evidence>
<name>A0A6D2J8T1_9BRAS</name>